<evidence type="ECO:0000313" key="1">
    <source>
        <dbReference type="EMBL" id="KAJ3663723.1"/>
    </source>
</evidence>
<accession>A0AA38IY07</accession>
<dbReference type="PANTHER" id="PTHR47331">
    <property type="entry name" value="PHD-TYPE DOMAIN-CONTAINING PROTEIN"/>
    <property type="match status" value="1"/>
</dbReference>
<gene>
    <name evidence="1" type="ORF">Zmor_007950</name>
</gene>
<dbReference type="Proteomes" id="UP001168821">
    <property type="component" value="Unassembled WGS sequence"/>
</dbReference>
<reference evidence="1" key="1">
    <citation type="journal article" date="2023" name="G3 (Bethesda)">
        <title>Whole genome assemblies of Zophobas morio and Tenebrio molitor.</title>
        <authorList>
            <person name="Kaur S."/>
            <person name="Stinson S.A."/>
            <person name="diCenzo G.C."/>
        </authorList>
    </citation>
    <scope>NUCLEOTIDE SEQUENCE</scope>
    <source>
        <strain evidence="1">QUZm001</strain>
    </source>
</reference>
<comment type="caution">
    <text evidence="1">The sequence shown here is derived from an EMBL/GenBank/DDBJ whole genome shotgun (WGS) entry which is preliminary data.</text>
</comment>
<proteinExistence type="predicted"/>
<evidence type="ECO:0000313" key="2">
    <source>
        <dbReference type="Proteomes" id="UP001168821"/>
    </source>
</evidence>
<protein>
    <recommendedName>
        <fullName evidence="3">Peptidase aspartic putative domain-containing protein</fullName>
    </recommendedName>
</protein>
<evidence type="ECO:0008006" key="3">
    <source>
        <dbReference type="Google" id="ProtNLM"/>
    </source>
</evidence>
<dbReference type="AlphaFoldDB" id="A0AA38IY07"/>
<dbReference type="EMBL" id="JALNTZ010000002">
    <property type="protein sequence ID" value="KAJ3663723.1"/>
    <property type="molecule type" value="Genomic_DNA"/>
</dbReference>
<sequence>MLQTLHTYLKALENIKRPTDQWDDLLIHMIAAKFDQHTTVAWESTLSSEIPNMESMFQFLTQRCQMWEAFEANHSFKSGSNSFQKLNKIPNNRSSSHLVNSTVNQPVCPYCKQSHNIYDCQGFLDLSVEQRYSEIKRRKLCVNCLRGGHKLETCASSNCRKCHKRHNSLLHFENSSSESEPSTSSLKVTSSNCAQILNKNITLSTAVINVLGKNGKQVQFRILLDNGSVSNFITERAVKILGLQNLHNINLPLIGIGCTSSTIKQAVKVKISSICNAFEAKLDFLIVPEITGNVPSTEFPPLANLPPNVKLADPMYNVSQPVDLLIGNEIFWDLMCIGQIRLGKQGPILQKTHFGWIVGGARG</sequence>
<dbReference type="PANTHER" id="PTHR47331:SF5">
    <property type="entry name" value="RIBONUCLEASE H"/>
    <property type="match status" value="1"/>
</dbReference>
<name>A0AA38IY07_9CUCU</name>
<organism evidence="1 2">
    <name type="scientific">Zophobas morio</name>
    <dbReference type="NCBI Taxonomy" id="2755281"/>
    <lineage>
        <taxon>Eukaryota</taxon>
        <taxon>Metazoa</taxon>
        <taxon>Ecdysozoa</taxon>
        <taxon>Arthropoda</taxon>
        <taxon>Hexapoda</taxon>
        <taxon>Insecta</taxon>
        <taxon>Pterygota</taxon>
        <taxon>Neoptera</taxon>
        <taxon>Endopterygota</taxon>
        <taxon>Coleoptera</taxon>
        <taxon>Polyphaga</taxon>
        <taxon>Cucujiformia</taxon>
        <taxon>Tenebrionidae</taxon>
        <taxon>Zophobas</taxon>
    </lineage>
</organism>
<keyword evidence="2" id="KW-1185">Reference proteome</keyword>